<evidence type="ECO:0000313" key="4">
    <source>
        <dbReference type="EMBL" id="UNH31793.1"/>
    </source>
</evidence>
<dbReference type="RefSeq" id="WP_241542688.1">
    <property type="nucleotide sequence ID" value="NZ_CAWQWN010000001.1"/>
</dbReference>
<dbReference type="GO" id="GO:0016853">
    <property type="term" value="F:isomerase activity"/>
    <property type="evidence" value="ECO:0007669"/>
    <property type="project" value="UniProtKB-KW"/>
</dbReference>
<dbReference type="PANTHER" id="PTHR13774">
    <property type="entry name" value="PHENAZINE BIOSYNTHESIS PROTEIN"/>
    <property type="match status" value="1"/>
</dbReference>
<dbReference type="NCBIfam" id="TIGR00654">
    <property type="entry name" value="PhzF_family"/>
    <property type="match status" value="1"/>
</dbReference>
<reference evidence="4" key="1">
    <citation type="submission" date="2022-03" db="EMBL/GenBank/DDBJ databases">
        <title>ESBL-producing Moellerella wisconsensis and Escherichia marmotae isolated from wild game meat.</title>
        <authorList>
            <person name="Biggel M."/>
        </authorList>
    </citation>
    <scope>NUCLEOTIDE SEQUENCE</scope>
    <source>
        <strain evidence="4">W51</strain>
    </source>
</reference>
<sequence>MTASTFPIYYVNAFTDQLFKGNPAAIILLDEWLDDTLLISLAAEINLSETAFIVDRHIRWFTPKIEVDLCGHATLAAAFIIDKLSSTSQQPIIFQSKSGELIVTRTTDGFTLDFPQMACSIAPSELKDHLSKIIHTQIAELYLANERYICFLSHEQDVASCSPDFDAIAQLPLPGLCITALSQNNTCDFVSRYFAPAKGVNEDPVTGTAHCAIAPLWAKRLNKNQLTGHQISVRGGFVDCKIINSRVHLSGRATLFLTGTIQLENYLDKK</sequence>
<evidence type="ECO:0000256" key="2">
    <source>
        <dbReference type="ARBA" id="ARBA00023235"/>
    </source>
</evidence>
<comment type="similarity">
    <text evidence="1">Belongs to the PhzF family.</text>
</comment>
<evidence type="ECO:0000256" key="1">
    <source>
        <dbReference type="ARBA" id="ARBA00008270"/>
    </source>
</evidence>
<dbReference type="SUPFAM" id="SSF54506">
    <property type="entry name" value="Diaminopimelate epimerase-like"/>
    <property type="match status" value="1"/>
</dbReference>
<dbReference type="EMBL" id="CP093245">
    <property type="protein sequence ID" value="UNH31793.1"/>
    <property type="molecule type" value="Genomic_DNA"/>
</dbReference>
<accession>A0A9Q8Q2D6</accession>
<gene>
    <name evidence="4" type="ORF">MNY72_05720</name>
</gene>
<dbReference type="PIRSF" id="PIRSF016184">
    <property type="entry name" value="PhzC_PhzF"/>
    <property type="match status" value="1"/>
</dbReference>
<name>A0A9Q8Q2D6_9GAMM</name>
<keyword evidence="2" id="KW-0413">Isomerase</keyword>
<dbReference type="InterPro" id="IPR003719">
    <property type="entry name" value="Phenazine_PhzF-like"/>
</dbReference>
<organism evidence="4 5">
    <name type="scientific">Moellerella wisconsensis</name>
    <dbReference type="NCBI Taxonomy" id="158849"/>
    <lineage>
        <taxon>Bacteria</taxon>
        <taxon>Pseudomonadati</taxon>
        <taxon>Pseudomonadota</taxon>
        <taxon>Gammaproteobacteria</taxon>
        <taxon>Enterobacterales</taxon>
        <taxon>Morganellaceae</taxon>
        <taxon>Moellerella</taxon>
    </lineage>
</organism>
<feature type="active site" evidence="3">
    <location>
        <position position="49"/>
    </location>
</feature>
<proteinExistence type="inferred from homology"/>
<dbReference type="Gene3D" id="3.10.310.10">
    <property type="entry name" value="Diaminopimelate Epimerase, Chain A, domain 1"/>
    <property type="match status" value="2"/>
</dbReference>
<protein>
    <submittedName>
        <fullName evidence="4">PhzF family phenazine biosynthesis protein</fullName>
    </submittedName>
</protein>
<dbReference type="Proteomes" id="UP000829116">
    <property type="component" value="Chromosome"/>
</dbReference>
<dbReference type="Pfam" id="PF02567">
    <property type="entry name" value="PhzC-PhzF"/>
    <property type="match status" value="1"/>
</dbReference>
<dbReference type="PANTHER" id="PTHR13774:SF17">
    <property type="entry name" value="PHENAZINE BIOSYNTHESIS-LIKE DOMAIN-CONTAINING PROTEIN"/>
    <property type="match status" value="1"/>
</dbReference>
<evidence type="ECO:0000313" key="5">
    <source>
        <dbReference type="Proteomes" id="UP000829116"/>
    </source>
</evidence>
<evidence type="ECO:0000256" key="3">
    <source>
        <dbReference type="PIRSR" id="PIRSR016184-1"/>
    </source>
</evidence>
<dbReference type="GO" id="GO:0005737">
    <property type="term" value="C:cytoplasm"/>
    <property type="evidence" value="ECO:0007669"/>
    <property type="project" value="TreeGrafter"/>
</dbReference>
<dbReference type="AlphaFoldDB" id="A0A9Q8Q2D6"/>